<accession>A0A2G8RW85</accession>
<dbReference type="InterPro" id="IPR013780">
    <property type="entry name" value="Glyco_hydro_b"/>
</dbReference>
<dbReference type="InterPro" id="IPR031728">
    <property type="entry name" value="GlcAase_C"/>
</dbReference>
<dbReference type="OrthoDB" id="2796951at2759"/>
<evidence type="ECO:0000256" key="2">
    <source>
        <dbReference type="SAM" id="SignalP"/>
    </source>
</evidence>
<dbReference type="EMBL" id="AYKW01000045">
    <property type="protein sequence ID" value="PIL25772.1"/>
    <property type="molecule type" value="Genomic_DNA"/>
</dbReference>
<dbReference type="AlphaFoldDB" id="A0A2G8RW85"/>
<dbReference type="STRING" id="1077348.A0A2G8RW85"/>
<keyword evidence="1" id="KW-1133">Transmembrane helix</keyword>
<feature type="domain" description="Beta-glucuronidase C-terminal" evidence="3">
    <location>
        <begin position="461"/>
        <end position="571"/>
    </location>
</feature>
<evidence type="ECO:0000256" key="1">
    <source>
        <dbReference type="SAM" id="Phobius"/>
    </source>
</evidence>
<dbReference type="SUPFAM" id="SSF51445">
    <property type="entry name" value="(Trans)glycosidases"/>
    <property type="match status" value="1"/>
</dbReference>
<evidence type="ECO:0000313" key="5">
    <source>
        <dbReference type="Proteomes" id="UP000230002"/>
    </source>
</evidence>
<organism evidence="4 5">
    <name type="scientific">Ganoderma sinense ZZ0214-1</name>
    <dbReference type="NCBI Taxonomy" id="1077348"/>
    <lineage>
        <taxon>Eukaryota</taxon>
        <taxon>Fungi</taxon>
        <taxon>Dikarya</taxon>
        <taxon>Basidiomycota</taxon>
        <taxon>Agaricomycotina</taxon>
        <taxon>Agaricomycetes</taxon>
        <taxon>Polyporales</taxon>
        <taxon>Polyporaceae</taxon>
        <taxon>Ganoderma</taxon>
    </lineage>
</organism>
<comment type="caution">
    <text evidence="4">The sequence shown here is derived from an EMBL/GenBank/DDBJ whole genome shotgun (WGS) entry which is preliminary data.</text>
</comment>
<proteinExistence type="predicted"/>
<evidence type="ECO:0000259" key="3">
    <source>
        <dbReference type="Pfam" id="PF16862"/>
    </source>
</evidence>
<sequence length="666" mass="70389">MVPHTLLRLLALSATLNGVLAITVYNQAGQQPMGTATSSGSVPTSTLAAYDTRILDPPPLPSPLPANAFGIQLPAQASGMNGLSIPQSGAFYGFSVEMSVVTQVIGLNGSHILPPFLNLMSLVAERAGRVHVRVGGNTQETARMVMSLPSGKAIEKQKVDTNNPTQTPALLYTPEILYLLSNISSLVNVKWYLGIPLNDTSDIRLEIAQYGQQILGDNLIGLQVGNEPDLYARHLHRASTYGPYDYLGEFGDVLGALKNLNLRTDLLLGPSLATGDWTPEMLWDTGFIPAYSDALTALTVEHYPDDNCAAIYSGFGDPKDPQAEFARYLDHSMGVNTIAPYLNSTQIAQQAGKPFIMFETNSASCGGFAGISTSFGAALWALDYGLEMAASNFSHALLHVGGQNVYYNPFTAPPTNETSFHEWTIGPIFYSVLAVAETLGSSNNSQIKDLWQNSGSLYTPGYAIYENGNLARVALVNFMTDPSGANDYTVSISVGGGDSGQPAATPASVKVKYLLAPSVGEKFNITWGDQTFGGQFAADGRLKGELHLEDVPCDTANNVCRVRVPAPGFALVFMSDDAARESEPASTATFATTVVTKYKNTATVDLGVLATSNGHRGMGGKRGSTSYGSGNGNGAVGRARWPGGLGALLGVVVGAGGLMYALSRVV</sequence>
<protein>
    <recommendedName>
        <fullName evidence="3">Beta-glucuronidase C-terminal domain-containing protein</fullName>
    </recommendedName>
</protein>
<dbReference type="InterPro" id="IPR052974">
    <property type="entry name" value="GH79_Enzymes"/>
</dbReference>
<keyword evidence="1" id="KW-0472">Membrane</keyword>
<dbReference type="Gene3D" id="3.20.20.80">
    <property type="entry name" value="Glycosidases"/>
    <property type="match status" value="1"/>
</dbReference>
<keyword evidence="2" id="KW-0732">Signal</keyword>
<dbReference type="Proteomes" id="UP000230002">
    <property type="component" value="Unassembled WGS sequence"/>
</dbReference>
<feature type="signal peptide" evidence="2">
    <location>
        <begin position="1"/>
        <end position="21"/>
    </location>
</feature>
<dbReference type="Gene3D" id="2.60.40.1180">
    <property type="entry name" value="Golgi alpha-mannosidase II"/>
    <property type="match status" value="1"/>
</dbReference>
<name>A0A2G8RW85_9APHY</name>
<dbReference type="PANTHER" id="PTHR36183:SF2">
    <property type="entry name" value="BETA-GLUCURONIDASE C-TERMINAL DOMAIN-CONTAINING PROTEIN"/>
    <property type="match status" value="1"/>
</dbReference>
<dbReference type="InterPro" id="IPR017853">
    <property type="entry name" value="GH"/>
</dbReference>
<feature type="transmembrane region" description="Helical" evidence="1">
    <location>
        <begin position="641"/>
        <end position="662"/>
    </location>
</feature>
<dbReference type="PANTHER" id="PTHR36183">
    <property type="entry name" value="BETA-GLUCURONIDASE"/>
    <property type="match status" value="1"/>
</dbReference>
<reference evidence="4 5" key="1">
    <citation type="journal article" date="2015" name="Sci. Rep.">
        <title>Chromosome-level genome map provides insights into diverse defense mechanisms in the medicinal fungus Ganoderma sinense.</title>
        <authorList>
            <person name="Zhu Y."/>
            <person name="Xu J."/>
            <person name="Sun C."/>
            <person name="Zhou S."/>
            <person name="Xu H."/>
            <person name="Nelson D.R."/>
            <person name="Qian J."/>
            <person name="Song J."/>
            <person name="Luo H."/>
            <person name="Xiang L."/>
            <person name="Li Y."/>
            <person name="Xu Z."/>
            <person name="Ji A."/>
            <person name="Wang L."/>
            <person name="Lu S."/>
            <person name="Hayward A."/>
            <person name="Sun W."/>
            <person name="Li X."/>
            <person name="Schwartz D.C."/>
            <person name="Wang Y."/>
            <person name="Chen S."/>
        </authorList>
    </citation>
    <scope>NUCLEOTIDE SEQUENCE [LARGE SCALE GENOMIC DNA]</scope>
    <source>
        <strain evidence="4 5">ZZ0214-1</strain>
    </source>
</reference>
<dbReference type="Pfam" id="PF16862">
    <property type="entry name" value="Glyco_hydro_79C"/>
    <property type="match status" value="1"/>
</dbReference>
<evidence type="ECO:0000313" key="4">
    <source>
        <dbReference type="EMBL" id="PIL25772.1"/>
    </source>
</evidence>
<gene>
    <name evidence="4" type="ORF">GSI_11522</name>
</gene>
<keyword evidence="1" id="KW-0812">Transmembrane</keyword>
<feature type="chain" id="PRO_5013903328" description="Beta-glucuronidase C-terminal domain-containing protein" evidence="2">
    <location>
        <begin position="22"/>
        <end position="666"/>
    </location>
</feature>
<keyword evidence="5" id="KW-1185">Reference proteome</keyword>